<dbReference type="GO" id="GO:0000432">
    <property type="term" value="P:positive regulation of transcription from RNA polymerase II promoter by glucose"/>
    <property type="evidence" value="ECO:0007669"/>
    <property type="project" value="TreeGrafter"/>
</dbReference>
<dbReference type="AlphaFoldDB" id="Q6CQG5"/>
<feature type="compositionally biased region" description="Polar residues" evidence="1">
    <location>
        <begin position="379"/>
        <end position="394"/>
    </location>
</feature>
<dbReference type="Proteomes" id="UP000000598">
    <property type="component" value="Chromosome D"/>
</dbReference>
<accession>Q6CQG5</accession>
<feature type="compositionally biased region" description="Polar residues" evidence="1">
    <location>
        <begin position="322"/>
        <end position="332"/>
    </location>
</feature>
<dbReference type="InParanoid" id="Q6CQG5"/>
<dbReference type="InterPro" id="IPR018818">
    <property type="entry name" value="Stb3"/>
</dbReference>
<dbReference type="FunCoup" id="Q6CQG5">
    <property type="interactions" value="82"/>
</dbReference>
<feature type="compositionally biased region" description="Basic residues" evidence="1">
    <location>
        <begin position="355"/>
        <end position="369"/>
    </location>
</feature>
<dbReference type="Pfam" id="PF10330">
    <property type="entry name" value="Stb3"/>
    <property type="match status" value="1"/>
</dbReference>
<reference evidence="2 3" key="1">
    <citation type="journal article" date="2004" name="Nature">
        <title>Genome evolution in yeasts.</title>
        <authorList>
            <consortium name="Genolevures"/>
            <person name="Dujon B."/>
            <person name="Sherman D."/>
            <person name="Fischer G."/>
            <person name="Durrens P."/>
            <person name="Casaregola S."/>
            <person name="Lafontaine I."/>
            <person name="de Montigny J."/>
            <person name="Marck C."/>
            <person name="Neuveglise C."/>
            <person name="Talla E."/>
            <person name="Goffard N."/>
            <person name="Frangeul L."/>
            <person name="Aigle M."/>
            <person name="Anthouard V."/>
            <person name="Babour A."/>
            <person name="Barbe V."/>
            <person name="Barnay S."/>
            <person name="Blanchin S."/>
            <person name="Beckerich J.M."/>
            <person name="Beyne E."/>
            <person name="Bleykasten C."/>
            <person name="Boisrame A."/>
            <person name="Boyer J."/>
            <person name="Cattolico L."/>
            <person name="Confanioleri F."/>
            <person name="de Daruvar A."/>
            <person name="Despons L."/>
            <person name="Fabre E."/>
            <person name="Fairhead C."/>
            <person name="Ferry-Dumazet H."/>
            <person name="Groppi A."/>
            <person name="Hantraye F."/>
            <person name="Hennequin C."/>
            <person name="Jauniaux N."/>
            <person name="Joyet P."/>
            <person name="Kachouri R."/>
            <person name="Kerrest A."/>
            <person name="Koszul R."/>
            <person name="Lemaire M."/>
            <person name="Lesur I."/>
            <person name="Ma L."/>
            <person name="Muller H."/>
            <person name="Nicaud J.M."/>
            <person name="Nikolski M."/>
            <person name="Oztas S."/>
            <person name="Ozier-Kalogeropoulos O."/>
            <person name="Pellenz S."/>
            <person name="Potier S."/>
            <person name="Richard G.F."/>
            <person name="Straub M.L."/>
            <person name="Suleau A."/>
            <person name="Swennene D."/>
            <person name="Tekaia F."/>
            <person name="Wesolowski-Louvel M."/>
            <person name="Westhof E."/>
            <person name="Wirth B."/>
            <person name="Zeniou-Meyer M."/>
            <person name="Zivanovic I."/>
            <person name="Bolotin-Fukuhara M."/>
            <person name="Thierry A."/>
            <person name="Bouchier C."/>
            <person name="Caudron B."/>
            <person name="Scarpelli C."/>
            <person name="Gaillardin C."/>
            <person name="Weissenbach J."/>
            <person name="Wincker P."/>
            <person name="Souciet J.L."/>
        </authorList>
    </citation>
    <scope>NUCLEOTIDE SEQUENCE [LARGE SCALE GENOMIC DNA]</scope>
    <source>
        <strain evidence="3">ATCC 8585 / CBS 2359 / DSM 70799 / NBRC 1267 / NRRL Y-1140 / WM37</strain>
    </source>
</reference>
<dbReference type="PANTHER" id="PTHR28164:SF1">
    <property type="entry name" value="PROTEIN STB3"/>
    <property type="match status" value="1"/>
</dbReference>
<dbReference type="STRING" id="284590.Q6CQG5"/>
<feature type="region of interest" description="Disordered" evidence="1">
    <location>
        <begin position="27"/>
        <end position="82"/>
    </location>
</feature>
<dbReference type="GO" id="GO:0005634">
    <property type="term" value="C:nucleus"/>
    <property type="evidence" value="ECO:0007669"/>
    <property type="project" value="TreeGrafter"/>
</dbReference>
<keyword evidence="3" id="KW-1185">Reference proteome</keyword>
<feature type="compositionally biased region" description="Acidic residues" evidence="1">
    <location>
        <begin position="288"/>
        <end position="307"/>
    </location>
</feature>
<feature type="compositionally biased region" description="Polar residues" evidence="1">
    <location>
        <begin position="46"/>
        <end position="82"/>
    </location>
</feature>
<evidence type="ECO:0000313" key="3">
    <source>
        <dbReference type="Proteomes" id="UP000000598"/>
    </source>
</evidence>
<gene>
    <name evidence="2" type="ORF">KLLA0_D17270g</name>
</gene>
<dbReference type="OMA" id="FAKIGWG"/>
<dbReference type="GO" id="GO:0043565">
    <property type="term" value="F:sequence-specific DNA binding"/>
    <property type="evidence" value="ECO:0007669"/>
    <property type="project" value="TreeGrafter"/>
</dbReference>
<feature type="region of interest" description="Disordered" evidence="1">
    <location>
        <begin position="287"/>
        <end position="424"/>
    </location>
</feature>
<protein>
    <submittedName>
        <fullName evidence="2">KLLA0D17270p</fullName>
    </submittedName>
</protein>
<dbReference type="eggNOG" id="ENOG502QW7S">
    <property type="taxonomic scope" value="Eukaryota"/>
</dbReference>
<dbReference type="EMBL" id="CR382124">
    <property type="protein sequence ID" value="CAH00920.1"/>
    <property type="molecule type" value="Genomic_DNA"/>
</dbReference>
<dbReference type="KEGG" id="kla:KLLA0_D17270g"/>
<evidence type="ECO:0000313" key="2">
    <source>
        <dbReference type="EMBL" id="CAH00920.1"/>
    </source>
</evidence>
<dbReference type="PaxDb" id="284590-Q6CQG5"/>
<sequence length="509" mass="55647">MTEPQELKHTANSEYGTGIPVVAEQKDAQTVSKHIGKVSSPVMKNEGSTMGQRQISKSDVDQSISRVVSPTSGVSPTRQVPTDYQSNAKKMTFAHKPISTTSPEAQQAAQQVTPEKLSQLLLEKGPLAIRFITKALSKEIPKFADLSASKQRRLITSALETGDEINSVVFAKIGWGQWSAAKVEDPADFVKQRELTNIANSKIKDQMASERRRSSGAGVMAPTAMSPVYGKYLVDTGNSRSASKNTIGNADSTAGAVGTAATAQLPLKVAKAGSAATSTFLDENVIVSDDDEEDDNRYYDDDDDDEFNSYRLNQDGFRRRQSSVISDNNSPPNELEMAVRTKLKNGSRSGSRSIQRQRHSQTSSNKKRSSSVTKPYRSSFASLTHSNGSETLLSDPSLRRISTHSDHRNKSMVHLSGSETENEFISHITSSRRESRLSFTNESSIRSTLASHLHKQNHSQEQENDIHSDTDEEDWQAIGAETLREHGSSPTSASPRDQDAAIALMSLKS</sequence>
<dbReference type="PANTHER" id="PTHR28164">
    <property type="entry name" value="PROTEIN STB3"/>
    <property type="match status" value="1"/>
</dbReference>
<evidence type="ECO:0000256" key="1">
    <source>
        <dbReference type="SAM" id="MobiDB-lite"/>
    </source>
</evidence>
<dbReference type="HOGENOM" id="CLU_020170_0_0_1"/>
<feature type="region of interest" description="Disordered" evidence="1">
    <location>
        <begin position="448"/>
        <end position="509"/>
    </location>
</feature>
<organism evidence="2 3">
    <name type="scientific">Kluyveromyces lactis (strain ATCC 8585 / CBS 2359 / DSM 70799 / NBRC 1267 / NRRL Y-1140 / WM37)</name>
    <name type="common">Yeast</name>
    <name type="synonym">Candida sphaerica</name>
    <dbReference type="NCBI Taxonomy" id="284590"/>
    <lineage>
        <taxon>Eukaryota</taxon>
        <taxon>Fungi</taxon>
        <taxon>Dikarya</taxon>
        <taxon>Ascomycota</taxon>
        <taxon>Saccharomycotina</taxon>
        <taxon>Saccharomycetes</taxon>
        <taxon>Saccharomycetales</taxon>
        <taxon>Saccharomycetaceae</taxon>
        <taxon>Kluyveromyces</taxon>
    </lineage>
</organism>
<feature type="compositionally biased region" description="Basic and acidic residues" evidence="1">
    <location>
        <begin position="458"/>
        <end position="469"/>
    </location>
</feature>
<name>Q6CQG5_KLULA</name>
<proteinExistence type="predicted"/>